<dbReference type="SUPFAM" id="SSF52540">
    <property type="entry name" value="P-loop containing nucleoside triphosphate hydrolases"/>
    <property type="match status" value="1"/>
</dbReference>
<sequence>MIKFENVSKRYQDGTIAVDSLNLEIKKGEFFVLIGPSGCGKTTTLKMINRLIPLSDGTIFFDEQKISEYDIHELRWNIGYVLQQIALFPHMTIEENITVVPEMKKWSKEKMKERAYELMDMVGLDSKMYAKRKPKELSGGEQQRVGVIRALAADPEIILMDEPFSALDPISRESLQDDMLDLKKNLKKTTVFVTHDMQEALKLADRICIMEKGKIVQIGTPRELVMNPANDFVKKFIGDQAHSPWMADVDLERIIQPLGQGEMLENPAVISVSSSLKQVLDNLSQHEQLIVERDGEWIGRINRKSIIQLLSEEWNEGGLSND</sequence>
<keyword evidence="12" id="KW-1185">Reference proteome</keyword>
<dbReference type="PANTHER" id="PTHR43117:SF4">
    <property type="entry name" value="OSMOPROTECTANT IMPORT ATP-BINDING PROTEIN OSMV"/>
    <property type="match status" value="1"/>
</dbReference>
<dbReference type="Gene3D" id="3.40.50.300">
    <property type="entry name" value="P-loop containing nucleotide triphosphate hydrolases"/>
    <property type="match status" value="1"/>
</dbReference>
<dbReference type="EMBL" id="CP014806">
    <property type="protein sequence ID" value="AMX00298.1"/>
    <property type="molecule type" value="Genomic_DNA"/>
</dbReference>
<dbReference type="InterPro" id="IPR005892">
    <property type="entry name" value="Gly-betaine_transp_ATP-bd"/>
</dbReference>
<keyword evidence="9" id="KW-0472">Membrane</keyword>
<proteinExistence type="inferred from homology"/>
<name>A0A143HEX7_9BACL</name>
<dbReference type="GO" id="GO:0016887">
    <property type="term" value="F:ATP hydrolysis activity"/>
    <property type="evidence" value="ECO:0007669"/>
    <property type="project" value="UniProtKB-UniRule"/>
</dbReference>
<dbReference type="PANTHER" id="PTHR43117">
    <property type="entry name" value="OSMOPROTECTANT IMPORT ATP-BINDING PROTEIN OSMV"/>
    <property type="match status" value="1"/>
</dbReference>
<dbReference type="SMART" id="SM00382">
    <property type="entry name" value="AAA"/>
    <property type="match status" value="1"/>
</dbReference>
<dbReference type="FunFam" id="3.40.50.300:FF:000425">
    <property type="entry name" value="Probable ABC transporter, ATP-binding subunit"/>
    <property type="match status" value="1"/>
</dbReference>
<dbReference type="InterPro" id="IPR027417">
    <property type="entry name" value="P-loop_NTPase"/>
</dbReference>
<accession>A0A143HEX7</accession>
<reference evidence="11 12" key="1">
    <citation type="journal article" date="2016" name="Genome Announc.">
        <title>Whole-Genome Sequence of Rummeliibacillus stabekisii Strain PP9 Isolated from Antarctic Soil.</title>
        <authorList>
            <person name="da Mota F.F."/>
            <person name="Vollu R.E."/>
            <person name="Jurelevicius D."/>
            <person name="Seldin L."/>
        </authorList>
    </citation>
    <scope>NUCLEOTIDE SEQUENCE [LARGE SCALE GENOMIC DNA]</scope>
    <source>
        <strain evidence="11 12">PP9</strain>
    </source>
</reference>
<dbReference type="InterPro" id="IPR017871">
    <property type="entry name" value="ABC_transporter-like_CS"/>
</dbReference>
<evidence type="ECO:0000256" key="8">
    <source>
        <dbReference type="ARBA" id="ARBA00063934"/>
    </source>
</evidence>
<keyword evidence="5 9" id="KW-0067">ATP-binding</keyword>
<evidence type="ECO:0000313" key="11">
    <source>
        <dbReference type="EMBL" id="AMX00298.1"/>
    </source>
</evidence>
<feature type="domain" description="ABC transporter" evidence="10">
    <location>
        <begin position="2"/>
        <end position="237"/>
    </location>
</feature>
<evidence type="ECO:0000256" key="6">
    <source>
        <dbReference type="ARBA" id="ARBA00023122"/>
    </source>
</evidence>
<dbReference type="GO" id="GO:0031460">
    <property type="term" value="P:glycine betaine transport"/>
    <property type="evidence" value="ECO:0007669"/>
    <property type="project" value="InterPro"/>
</dbReference>
<dbReference type="InterPro" id="IPR003439">
    <property type="entry name" value="ABC_transporter-like_ATP-bd"/>
</dbReference>
<evidence type="ECO:0000256" key="5">
    <source>
        <dbReference type="ARBA" id="ARBA00022840"/>
    </source>
</evidence>
<dbReference type="AlphaFoldDB" id="A0A143HEX7"/>
<keyword evidence="6" id="KW-0129">CBS domain</keyword>
<comment type="similarity">
    <text evidence="1 9">Belongs to the ABC transporter superfamily.</text>
</comment>
<dbReference type="InterPro" id="IPR003593">
    <property type="entry name" value="AAA+_ATPase"/>
</dbReference>
<dbReference type="KEGG" id="rst:ATY39_13295"/>
<evidence type="ECO:0000256" key="3">
    <source>
        <dbReference type="ARBA" id="ARBA00022737"/>
    </source>
</evidence>
<evidence type="ECO:0000256" key="1">
    <source>
        <dbReference type="ARBA" id="ARBA00005417"/>
    </source>
</evidence>
<dbReference type="OrthoDB" id="9802264at2"/>
<comment type="subunit">
    <text evidence="8">The complex is composed of two ATP-binding proteins (OpuCA), two transmembrane proteins (OpuCB and OpuCD) and a solute-binding protein (OpuCC).</text>
</comment>
<protein>
    <recommendedName>
        <fullName evidence="9">Quaternary amine transport ATP-binding protein</fullName>
        <ecNumber evidence="9">7.6.2.9</ecNumber>
    </recommendedName>
</protein>
<evidence type="ECO:0000256" key="9">
    <source>
        <dbReference type="RuleBase" id="RU369116"/>
    </source>
</evidence>
<dbReference type="Pfam" id="PF00005">
    <property type="entry name" value="ABC_tran"/>
    <property type="match status" value="1"/>
</dbReference>
<comment type="subcellular location">
    <subcellularLocation>
        <location evidence="9">Cell inner membrane</location>
        <topology evidence="9">Peripheral membrane protein</topology>
    </subcellularLocation>
</comment>
<comment type="catalytic activity">
    <reaction evidence="7">
        <text>a quaternary ammonium(out) + ATP + H2O = a quaternary ammonium(in) + ADP + phosphate + H(+)</text>
        <dbReference type="Rhea" id="RHEA:11036"/>
        <dbReference type="ChEBI" id="CHEBI:15377"/>
        <dbReference type="ChEBI" id="CHEBI:15378"/>
        <dbReference type="ChEBI" id="CHEBI:30616"/>
        <dbReference type="ChEBI" id="CHEBI:35267"/>
        <dbReference type="ChEBI" id="CHEBI:43474"/>
        <dbReference type="ChEBI" id="CHEBI:456216"/>
        <dbReference type="EC" id="7.6.2.9"/>
    </reaction>
</comment>
<evidence type="ECO:0000313" key="12">
    <source>
        <dbReference type="Proteomes" id="UP000076021"/>
    </source>
</evidence>
<dbReference type="Proteomes" id="UP000076021">
    <property type="component" value="Chromosome"/>
</dbReference>
<evidence type="ECO:0000256" key="4">
    <source>
        <dbReference type="ARBA" id="ARBA00022741"/>
    </source>
</evidence>
<keyword evidence="9" id="KW-1003">Cell membrane</keyword>
<dbReference type="PROSITE" id="PS50893">
    <property type="entry name" value="ABC_TRANSPORTER_2"/>
    <property type="match status" value="1"/>
</dbReference>
<dbReference type="GO" id="GO:0006865">
    <property type="term" value="P:amino acid transport"/>
    <property type="evidence" value="ECO:0007669"/>
    <property type="project" value="UniProtKB-UniRule"/>
</dbReference>
<keyword evidence="4 9" id="KW-0547">Nucleotide-binding</keyword>
<dbReference type="NCBIfam" id="TIGR01186">
    <property type="entry name" value="proV"/>
    <property type="match status" value="1"/>
</dbReference>
<keyword evidence="9" id="KW-0997">Cell inner membrane</keyword>
<dbReference type="GO" id="GO:0015418">
    <property type="term" value="F:ABC-type quaternary ammonium compound transporting activity"/>
    <property type="evidence" value="ECO:0007669"/>
    <property type="project" value="UniProtKB-EC"/>
</dbReference>
<dbReference type="EC" id="7.6.2.9" evidence="9"/>
<dbReference type="GO" id="GO:0005886">
    <property type="term" value="C:plasma membrane"/>
    <property type="evidence" value="ECO:0007669"/>
    <property type="project" value="UniProtKB-SubCell"/>
</dbReference>
<keyword evidence="2 9" id="KW-0813">Transport</keyword>
<evidence type="ECO:0000259" key="10">
    <source>
        <dbReference type="PROSITE" id="PS50893"/>
    </source>
</evidence>
<evidence type="ECO:0000256" key="2">
    <source>
        <dbReference type="ARBA" id="ARBA00022448"/>
    </source>
</evidence>
<dbReference type="GO" id="GO:0005524">
    <property type="term" value="F:ATP binding"/>
    <property type="evidence" value="ECO:0007669"/>
    <property type="project" value="UniProtKB-UniRule"/>
</dbReference>
<dbReference type="RefSeq" id="WP_066790536.1">
    <property type="nucleotide sequence ID" value="NZ_CP014806.1"/>
</dbReference>
<dbReference type="STRING" id="241244.ATY39_13295"/>
<keyword evidence="3" id="KW-0677">Repeat</keyword>
<organism evidence="11 12">
    <name type="scientific">Rummeliibacillus stabekisii</name>
    <dbReference type="NCBI Taxonomy" id="241244"/>
    <lineage>
        <taxon>Bacteria</taxon>
        <taxon>Bacillati</taxon>
        <taxon>Bacillota</taxon>
        <taxon>Bacilli</taxon>
        <taxon>Bacillales</taxon>
        <taxon>Caryophanaceae</taxon>
        <taxon>Rummeliibacillus</taxon>
    </lineage>
</organism>
<comment type="subunit">
    <text evidence="9">The complex is probably composed of two ATP-binding proteins, two transmembrane proteins and a solute-binding protein.</text>
</comment>
<evidence type="ECO:0000256" key="7">
    <source>
        <dbReference type="ARBA" id="ARBA00052482"/>
    </source>
</evidence>
<reference evidence="12" key="2">
    <citation type="submission" date="2016-03" db="EMBL/GenBank/DDBJ databases">
        <authorList>
            <person name="Ploux O."/>
        </authorList>
    </citation>
    <scope>NUCLEOTIDE SEQUENCE [LARGE SCALE GENOMIC DNA]</scope>
    <source>
        <strain evidence="12">PP9</strain>
    </source>
</reference>
<dbReference type="PROSITE" id="PS00211">
    <property type="entry name" value="ABC_TRANSPORTER_1"/>
    <property type="match status" value="1"/>
</dbReference>
<gene>
    <name evidence="11" type="ORF">ATY39_13295</name>
</gene>